<dbReference type="Proteomes" id="UP001283361">
    <property type="component" value="Unassembled WGS sequence"/>
</dbReference>
<reference evidence="1" key="1">
    <citation type="journal article" date="2023" name="G3 (Bethesda)">
        <title>A reference genome for the long-term kleptoplast-retaining sea slug Elysia crispata morphotype clarki.</title>
        <authorList>
            <person name="Eastman K.E."/>
            <person name="Pendleton A.L."/>
            <person name="Shaikh M.A."/>
            <person name="Suttiyut T."/>
            <person name="Ogas R."/>
            <person name="Tomko P."/>
            <person name="Gavelis G."/>
            <person name="Widhalm J.R."/>
            <person name="Wisecaver J.H."/>
        </authorList>
    </citation>
    <scope>NUCLEOTIDE SEQUENCE</scope>
    <source>
        <strain evidence="1">ECLA1</strain>
    </source>
</reference>
<dbReference type="EMBL" id="JAWDGP010007919">
    <property type="protein sequence ID" value="KAK3700263.1"/>
    <property type="molecule type" value="Genomic_DNA"/>
</dbReference>
<evidence type="ECO:0000313" key="1">
    <source>
        <dbReference type="EMBL" id="KAK3700263.1"/>
    </source>
</evidence>
<accession>A0AAE0XPE2</accession>
<sequence length="179" mass="20371">MWQQYAVPIRLEQARNNRLGPSLLSQPEKRIPGNAAHVDCSLETDGKSCLTMLTPPGEEEKCKLVFLRQNNTGDSSNYSMRGRAYEEGKRYDGIVICPDIWEVSLDGFDLLLCWTVVCQGQYQLSDASTYFCYLFSLSARHVNVSLTFRDVQELSEFFRCFTNCMLWGESLVPSLVVSE</sequence>
<evidence type="ECO:0000313" key="2">
    <source>
        <dbReference type="Proteomes" id="UP001283361"/>
    </source>
</evidence>
<protein>
    <submittedName>
        <fullName evidence="1">Uncharacterized protein</fullName>
    </submittedName>
</protein>
<proteinExistence type="predicted"/>
<gene>
    <name evidence="1" type="ORF">RRG08_033541</name>
</gene>
<organism evidence="1 2">
    <name type="scientific">Elysia crispata</name>
    <name type="common">lettuce slug</name>
    <dbReference type="NCBI Taxonomy" id="231223"/>
    <lineage>
        <taxon>Eukaryota</taxon>
        <taxon>Metazoa</taxon>
        <taxon>Spiralia</taxon>
        <taxon>Lophotrochozoa</taxon>
        <taxon>Mollusca</taxon>
        <taxon>Gastropoda</taxon>
        <taxon>Heterobranchia</taxon>
        <taxon>Euthyneura</taxon>
        <taxon>Panpulmonata</taxon>
        <taxon>Sacoglossa</taxon>
        <taxon>Placobranchoidea</taxon>
        <taxon>Plakobranchidae</taxon>
        <taxon>Elysia</taxon>
    </lineage>
</organism>
<comment type="caution">
    <text evidence="1">The sequence shown here is derived from an EMBL/GenBank/DDBJ whole genome shotgun (WGS) entry which is preliminary data.</text>
</comment>
<keyword evidence="2" id="KW-1185">Reference proteome</keyword>
<name>A0AAE0XPE2_9GAST</name>
<dbReference type="AlphaFoldDB" id="A0AAE0XPE2"/>